<dbReference type="SUPFAM" id="SSF161093">
    <property type="entry name" value="MgtE membrane domain-like"/>
    <property type="match status" value="1"/>
</dbReference>
<dbReference type="SUPFAM" id="SSF158791">
    <property type="entry name" value="MgtE N-terminal domain-like"/>
    <property type="match status" value="1"/>
</dbReference>
<dbReference type="GO" id="GO:0005886">
    <property type="term" value="C:plasma membrane"/>
    <property type="evidence" value="ECO:0007669"/>
    <property type="project" value="UniProtKB-SubCell"/>
</dbReference>
<dbReference type="AlphaFoldDB" id="A0A2N3INN5"/>
<evidence type="ECO:0000256" key="8">
    <source>
        <dbReference type="PROSITE-ProRule" id="PRU00703"/>
    </source>
</evidence>
<evidence type="ECO:0000256" key="5">
    <source>
        <dbReference type="ARBA" id="ARBA00022842"/>
    </source>
</evidence>
<feature type="transmembrane region" description="Helical" evidence="9">
    <location>
        <begin position="389"/>
        <end position="407"/>
    </location>
</feature>
<dbReference type="InterPro" id="IPR006669">
    <property type="entry name" value="MgtE_transporter"/>
</dbReference>
<evidence type="ECO:0000313" key="13">
    <source>
        <dbReference type="Proteomes" id="UP000233467"/>
    </source>
</evidence>
<dbReference type="Pfam" id="PF03448">
    <property type="entry name" value="MgtE_N"/>
    <property type="match status" value="1"/>
</dbReference>
<dbReference type="InterPro" id="IPR038076">
    <property type="entry name" value="MgtE_N_sf"/>
</dbReference>
<dbReference type="NCBIfam" id="TIGR00400">
    <property type="entry name" value="mgtE"/>
    <property type="match status" value="1"/>
</dbReference>
<dbReference type="RefSeq" id="WP_101318609.1">
    <property type="nucleotide sequence ID" value="NZ_CAWNSS010000039.1"/>
</dbReference>
<dbReference type="InterPro" id="IPR006667">
    <property type="entry name" value="SLC41_membr_dom"/>
</dbReference>
<organism evidence="11 13">
    <name type="scientific">Aeromonas sobria</name>
    <dbReference type="NCBI Taxonomy" id="646"/>
    <lineage>
        <taxon>Bacteria</taxon>
        <taxon>Pseudomonadati</taxon>
        <taxon>Pseudomonadota</taxon>
        <taxon>Gammaproteobacteria</taxon>
        <taxon>Aeromonadales</taxon>
        <taxon>Aeromonadaceae</taxon>
        <taxon>Aeromonas</taxon>
    </lineage>
</organism>
<evidence type="ECO:0000256" key="6">
    <source>
        <dbReference type="ARBA" id="ARBA00022989"/>
    </source>
</evidence>
<dbReference type="Proteomes" id="UP000233526">
    <property type="component" value="Unassembled WGS sequence"/>
</dbReference>
<keyword evidence="5 9" id="KW-0460">Magnesium</keyword>
<dbReference type="EMBL" id="NQMM01000059">
    <property type="protein sequence ID" value="PKQ72650.1"/>
    <property type="molecule type" value="Genomic_DNA"/>
</dbReference>
<dbReference type="Gene3D" id="3.10.580.10">
    <property type="entry name" value="CBS-domain"/>
    <property type="match status" value="1"/>
</dbReference>
<evidence type="ECO:0000313" key="11">
    <source>
        <dbReference type="EMBL" id="PKQ72650.1"/>
    </source>
</evidence>
<feature type="transmembrane region" description="Helical" evidence="9">
    <location>
        <begin position="413"/>
        <end position="434"/>
    </location>
</feature>
<dbReference type="SUPFAM" id="SSF54631">
    <property type="entry name" value="CBS-domain pair"/>
    <property type="match status" value="1"/>
</dbReference>
<feature type="domain" description="CBS" evidence="10">
    <location>
        <begin position="229"/>
        <end position="285"/>
    </location>
</feature>
<feature type="transmembrane region" description="Helical" evidence="9">
    <location>
        <begin position="446"/>
        <end position="473"/>
    </location>
</feature>
<dbReference type="GO" id="GO:0015095">
    <property type="term" value="F:magnesium ion transmembrane transporter activity"/>
    <property type="evidence" value="ECO:0007669"/>
    <property type="project" value="UniProtKB-UniRule"/>
</dbReference>
<dbReference type="Gene3D" id="1.25.60.10">
    <property type="entry name" value="MgtE N-terminal domain-like"/>
    <property type="match status" value="1"/>
</dbReference>
<dbReference type="Pfam" id="PF00571">
    <property type="entry name" value="CBS"/>
    <property type="match status" value="1"/>
</dbReference>
<keyword evidence="9" id="KW-1003">Cell membrane</keyword>
<dbReference type="Pfam" id="PF01769">
    <property type="entry name" value="MgtE"/>
    <property type="match status" value="1"/>
</dbReference>
<comment type="subunit">
    <text evidence="9">Homodimer.</text>
</comment>
<protein>
    <recommendedName>
        <fullName evidence="9">Magnesium transporter MgtE</fullName>
    </recommendedName>
</protein>
<accession>A0A2N3INN5</accession>
<dbReference type="InterPro" id="IPR036739">
    <property type="entry name" value="SLC41_membr_dom_sf"/>
</dbReference>
<dbReference type="Gene3D" id="1.10.357.20">
    <property type="entry name" value="SLC41 divalent cation transporters, integral membrane domain"/>
    <property type="match status" value="1"/>
</dbReference>
<keyword evidence="7 9" id="KW-0472">Membrane</keyword>
<gene>
    <name evidence="11" type="primary">mgtE</name>
    <name evidence="12" type="ORF">AOX56_17610</name>
    <name evidence="11" type="ORF">CJP16_21375</name>
</gene>
<evidence type="ECO:0000313" key="12">
    <source>
        <dbReference type="EMBL" id="PKQ77219.1"/>
    </source>
</evidence>
<dbReference type="GO" id="GO:0046872">
    <property type="term" value="F:metal ion binding"/>
    <property type="evidence" value="ECO:0007669"/>
    <property type="project" value="UniProtKB-KW"/>
</dbReference>
<comment type="caution">
    <text evidence="11">The sequence shown here is derived from an EMBL/GenBank/DDBJ whole genome shotgun (WGS) entry which is preliminary data.</text>
</comment>
<keyword evidence="9" id="KW-0479">Metal-binding</keyword>
<keyword evidence="8" id="KW-0129">CBS domain</keyword>
<dbReference type="PANTHER" id="PTHR43773">
    <property type="entry name" value="MAGNESIUM TRANSPORTER MGTE"/>
    <property type="match status" value="1"/>
</dbReference>
<evidence type="ECO:0000256" key="7">
    <source>
        <dbReference type="ARBA" id="ARBA00023136"/>
    </source>
</evidence>
<keyword evidence="6 9" id="KW-1133">Transmembrane helix</keyword>
<dbReference type="Proteomes" id="UP000233467">
    <property type="component" value="Unassembled WGS sequence"/>
</dbReference>
<dbReference type="SMART" id="SM00924">
    <property type="entry name" value="MgtE_N"/>
    <property type="match status" value="1"/>
</dbReference>
<feature type="transmembrane region" description="Helical" evidence="9">
    <location>
        <begin position="338"/>
        <end position="356"/>
    </location>
</feature>
<dbReference type="PANTHER" id="PTHR43773:SF1">
    <property type="entry name" value="MAGNESIUM TRANSPORTER MGTE"/>
    <property type="match status" value="1"/>
</dbReference>
<evidence type="ECO:0000259" key="10">
    <source>
        <dbReference type="PROSITE" id="PS51371"/>
    </source>
</evidence>
<reference evidence="13 14" key="1">
    <citation type="journal article" date="2017" name="Front. Microbiol.">
        <title>Strong Genomic and Phenotypic Heterogeneity in the Aeromonas sobria Species Complex.</title>
        <authorList>
            <person name="Gauthier J."/>
            <person name="Vincent A.T."/>
            <person name="Charette S.J."/>
            <person name="Derome N."/>
        </authorList>
    </citation>
    <scope>NUCLEOTIDE SEQUENCE [LARGE SCALE GENOMIC DNA]</scope>
    <source>
        <strain evidence="12 14">JF2635</strain>
        <strain evidence="11 13">TM18</strain>
    </source>
</reference>
<evidence type="ECO:0000256" key="2">
    <source>
        <dbReference type="ARBA" id="ARBA00009749"/>
    </source>
</evidence>
<keyword evidence="13" id="KW-1185">Reference proteome</keyword>
<evidence type="ECO:0000313" key="14">
    <source>
        <dbReference type="Proteomes" id="UP000233526"/>
    </source>
</evidence>
<comment type="subcellular location">
    <subcellularLocation>
        <location evidence="9">Cell membrane</location>
        <topology evidence="9">Multi-pass membrane protein</topology>
    </subcellularLocation>
    <subcellularLocation>
        <location evidence="1">Membrane</location>
        <topology evidence="1">Multi-pass membrane protein</topology>
    </subcellularLocation>
</comment>
<dbReference type="PROSITE" id="PS51371">
    <property type="entry name" value="CBS"/>
    <property type="match status" value="1"/>
</dbReference>
<dbReference type="InterPro" id="IPR000644">
    <property type="entry name" value="CBS_dom"/>
</dbReference>
<sequence length="474" mass="52044">MSLPIKNSARQRAEDRSRILSLLLTDDALTDSLLDPQVEQDAEQRDQTSELSGLANNLPAADVADALESLPPDERHALWALVDEARRGQILVEASETVWDSLISGMSDKELLHALRTLDIDDQIYLGQYLPRNLMGRLLTYMAPAERDQVREVIRYGKHTVGAMMDFEIITIRPEVSLATVQRYLRLRRKIPANTDKLFVIDRRNHLLGELPLTTVLLNKPATLVKEVMTQDPVTFDPEDNDEAAARTFERDDLLSAAVVDGKGKLMGRITVEEVVDLVYEESDTDLRRMGGISEDEDVFAPVGKAVKTRWAWLALNLCTAFVASRVIGMFEHTISQLVALAALMPIVAGIGGNTGNQTITMIVRALALQHIQAGNLSFLLVRELGVALINGLVWGGIMGFVTFLLYQDPALGGVMTLAMVLNLLVAALMGVIIPMTMTRLGRDPAVGASVMITAITDTGGFFIFLGLATLFLL</sequence>
<proteinExistence type="inferred from homology"/>
<comment type="similarity">
    <text evidence="2 9">Belongs to the SLC41A transporter family.</text>
</comment>
<comment type="function">
    <text evidence="9">Acts as a magnesium transporter.</text>
</comment>
<name>A0A2N3INN5_AERSO</name>
<comment type="caution">
    <text evidence="9">Lacks conserved residue(s) required for the propagation of feature annotation.</text>
</comment>
<evidence type="ECO:0000256" key="9">
    <source>
        <dbReference type="RuleBase" id="RU362011"/>
    </source>
</evidence>
<dbReference type="InterPro" id="IPR046342">
    <property type="entry name" value="CBS_dom_sf"/>
</dbReference>
<dbReference type="InterPro" id="IPR006668">
    <property type="entry name" value="Mg_transptr_MgtE_intracell_dom"/>
</dbReference>
<keyword evidence="3 9" id="KW-0813">Transport</keyword>
<keyword evidence="4 9" id="KW-0812">Transmembrane</keyword>
<dbReference type="CDD" id="cd04606">
    <property type="entry name" value="CBS_pair_Mg_transporter"/>
    <property type="match status" value="1"/>
</dbReference>
<evidence type="ECO:0000256" key="4">
    <source>
        <dbReference type="ARBA" id="ARBA00022692"/>
    </source>
</evidence>
<evidence type="ECO:0000256" key="1">
    <source>
        <dbReference type="ARBA" id="ARBA00004141"/>
    </source>
</evidence>
<evidence type="ECO:0000256" key="3">
    <source>
        <dbReference type="ARBA" id="ARBA00022448"/>
    </source>
</evidence>
<dbReference type="EMBL" id="LJZX01000039">
    <property type="protein sequence ID" value="PKQ77219.1"/>
    <property type="molecule type" value="Genomic_DNA"/>
</dbReference>